<evidence type="ECO:0000313" key="6">
    <source>
        <dbReference type="Proteomes" id="UP000000503"/>
    </source>
</evidence>
<dbReference type="STRING" id="744872.Spica_1969"/>
<feature type="domain" description="M23ase beta-sheet core" evidence="4">
    <location>
        <begin position="279"/>
        <end position="373"/>
    </location>
</feature>
<dbReference type="InterPro" id="IPR016047">
    <property type="entry name" value="M23ase_b-sheet_dom"/>
</dbReference>
<keyword evidence="6" id="KW-1185">Reference proteome</keyword>
<dbReference type="InterPro" id="IPR011055">
    <property type="entry name" value="Dup_hybrid_motif"/>
</dbReference>
<keyword evidence="3" id="KW-0472">Membrane</keyword>
<dbReference type="PANTHER" id="PTHR21666">
    <property type="entry name" value="PEPTIDASE-RELATED"/>
    <property type="match status" value="1"/>
</dbReference>
<dbReference type="HOGENOM" id="CLU_679602_0_0_12"/>
<feature type="compositionally biased region" description="Polar residues" evidence="2">
    <location>
        <begin position="68"/>
        <end position="85"/>
    </location>
</feature>
<dbReference type="OrthoDB" id="305469at2"/>
<dbReference type="Pfam" id="PF01551">
    <property type="entry name" value="Peptidase_M23"/>
    <property type="match status" value="1"/>
</dbReference>
<keyword evidence="3" id="KW-1133">Transmembrane helix</keyword>
<dbReference type="AlphaFoldDB" id="F8EXT4"/>
<evidence type="ECO:0000256" key="2">
    <source>
        <dbReference type="SAM" id="MobiDB-lite"/>
    </source>
</evidence>
<dbReference type="GO" id="GO:0004222">
    <property type="term" value="F:metalloendopeptidase activity"/>
    <property type="evidence" value="ECO:0007669"/>
    <property type="project" value="TreeGrafter"/>
</dbReference>
<dbReference type="KEGG" id="scd:Spica_1969"/>
<dbReference type="CDD" id="cd12797">
    <property type="entry name" value="M23_peptidase"/>
    <property type="match status" value="1"/>
</dbReference>
<dbReference type="EMBL" id="CP002868">
    <property type="protein sequence ID" value="AEJ20098.1"/>
    <property type="molecule type" value="Genomic_DNA"/>
</dbReference>
<dbReference type="PANTHER" id="PTHR21666:SF289">
    <property type="entry name" value="L-ALA--D-GLU ENDOPEPTIDASE"/>
    <property type="match status" value="1"/>
</dbReference>
<keyword evidence="1" id="KW-0732">Signal</keyword>
<proteinExistence type="predicted"/>
<feature type="transmembrane region" description="Helical" evidence="3">
    <location>
        <begin position="12"/>
        <end position="31"/>
    </location>
</feature>
<evidence type="ECO:0000256" key="3">
    <source>
        <dbReference type="SAM" id="Phobius"/>
    </source>
</evidence>
<name>F8EXT4_GRAC1</name>
<reference evidence="6" key="1">
    <citation type="journal article" date="2013" name="Stand. Genomic Sci.">
        <title>Genome sequence of the thermophilic fresh-water bacterium Spirochaeta caldaria type strain (H1(T)), reclassification of Spirochaeta caldaria, Spirochaeta stenostrepta, and Spirochaeta zuelzerae in the genus Treponema as Treponema caldaria comb. nov., Treponema stenostrepta comb. nov., and Treponema zuelzerae comb. nov., and emendation of the genus Treponema.</title>
        <authorList>
            <person name="Abt B."/>
            <person name="Goker M."/>
            <person name="Scheuner C."/>
            <person name="Han C."/>
            <person name="Lu M."/>
            <person name="Misra M."/>
            <person name="Lapidus A."/>
            <person name="Nolan M."/>
            <person name="Lucas S."/>
            <person name="Hammon N."/>
            <person name="Deshpande S."/>
            <person name="Cheng J.F."/>
            <person name="Tapia R."/>
            <person name="Goodwin L.A."/>
            <person name="Pitluck S."/>
            <person name="Liolios K."/>
            <person name="Pagani I."/>
            <person name="Ivanova N."/>
            <person name="Mavromatis K."/>
            <person name="Mikhailova N."/>
            <person name="Huntemann M."/>
            <person name="Pati A."/>
            <person name="Chen A."/>
            <person name="Palaniappan K."/>
            <person name="Land M."/>
            <person name="Hauser L."/>
            <person name="Jeffries C.D."/>
            <person name="Rohde M."/>
            <person name="Spring S."/>
            <person name="Gronow S."/>
            <person name="Detter J.C."/>
            <person name="Bristow J."/>
            <person name="Eisen J.A."/>
            <person name="Markowitz V."/>
            <person name="Hugenholtz P."/>
            <person name="Kyrpides N.C."/>
            <person name="Woyke T."/>
            <person name="Klenk H.P."/>
        </authorList>
    </citation>
    <scope>NUCLEOTIDE SEQUENCE</scope>
    <source>
        <strain evidence="6">ATCC 51460 / DSM 7334 / H1</strain>
    </source>
</reference>
<evidence type="ECO:0000313" key="5">
    <source>
        <dbReference type="EMBL" id="AEJ20098.1"/>
    </source>
</evidence>
<dbReference type="Gene3D" id="2.70.70.10">
    <property type="entry name" value="Glucose Permease (Domain IIA)"/>
    <property type="match status" value="1"/>
</dbReference>
<accession>F8EXT4</accession>
<gene>
    <name evidence="5" type="ordered locus">Spica_1969</name>
</gene>
<protein>
    <submittedName>
        <fullName evidence="5">Peptidase M23</fullName>
    </submittedName>
</protein>
<keyword evidence="3" id="KW-0812">Transmembrane</keyword>
<dbReference type="SUPFAM" id="SSF51261">
    <property type="entry name" value="Duplicated hybrid motif"/>
    <property type="match status" value="1"/>
</dbReference>
<dbReference type="eggNOG" id="COG0739">
    <property type="taxonomic scope" value="Bacteria"/>
</dbReference>
<sequence>MGRRTGIVNKRGFSKAFIVFITIILLGLLLGSGTFQTQEAQVLVFPDHLIPGSPVSVIVAIPAPVQSAENLTSPPDSSPTDNLPTAESPHGGSPNLRSLRAGELVPLQAILSNRKNKTIQSAPFFYVDEVHQADKIYTIVMATLVIPNTYDETSVNLEIQREKTVGIGRVASSPASGTGTISAAFMTVALPGRQSLPVDPRTFTTETISLGQENTDIKTKPDPQKAAESAELWKLLTTSSSGLYTMGGFAAPVDSNRRTSFFGDRRVYQYTNGSSERSIHGGIDFGVPRGTVVRATAPGLVLMARFRIVTGNTVVLQHAPGVYSLYYHMDSLSVTEGIQVDSGTELGKSGSTGLSTGPHLHWEFRIQGEFADPDLMVSLAPLDKERILRKILEKLNIFSTEPSQN</sequence>
<dbReference type="InterPro" id="IPR050570">
    <property type="entry name" value="Cell_wall_metabolism_enzyme"/>
</dbReference>
<evidence type="ECO:0000259" key="4">
    <source>
        <dbReference type="Pfam" id="PF01551"/>
    </source>
</evidence>
<organism evidence="5 6">
    <name type="scientific">Gracilinema caldarium (strain ATCC 51460 / DSM 7334 / H1)</name>
    <name type="common">Treponema caldarium</name>
    <dbReference type="NCBI Taxonomy" id="744872"/>
    <lineage>
        <taxon>Bacteria</taxon>
        <taxon>Pseudomonadati</taxon>
        <taxon>Spirochaetota</taxon>
        <taxon>Spirochaetia</taxon>
        <taxon>Spirochaetales</taxon>
        <taxon>Breznakiellaceae</taxon>
        <taxon>Gracilinema</taxon>
    </lineage>
</organism>
<evidence type="ECO:0000256" key="1">
    <source>
        <dbReference type="ARBA" id="ARBA00022729"/>
    </source>
</evidence>
<dbReference type="Proteomes" id="UP000000503">
    <property type="component" value="Chromosome"/>
</dbReference>
<feature type="region of interest" description="Disordered" evidence="2">
    <location>
        <begin position="68"/>
        <end position="97"/>
    </location>
</feature>
<dbReference type="RefSeq" id="WP_013969388.1">
    <property type="nucleotide sequence ID" value="NC_015732.1"/>
</dbReference>